<accession>A0A7S0RBZ3</accession>
<dbReference type="InterPro" id="IPR007621">
    <property type="entry name" value="TPM_dom"/>
</dbReference>
<protein>
    <recommendedName>
        <fullName evidence="1">TPM domain-containing protein</fullName>
    </recommendedName>
</protein>
<evidence type="ECO:0000313" key="2">
    <source>
        <dbReference type="EMBL" id="CAD8672511.1"/>
    </source>
</evidence>
<dbReference type="Pfam" id="PF04536">
    <property type="entry name" value="TPM_phosphatase"/>
    <property type="match status" value="1"/>
</dbReference>
<dbReference type="EMBL" id="HBFA01022358">
    <property type="protein sequence ID" value="CAD8672511.1"/>
    <property type="molecule type" value="Transcribed_RNA"/>
</dbReference>
<dbReference type="AlphaFoldDB" id="A0A7S0RBZ3"/>
<feature type="domain" description="TPM" evidence="1">
    <location>
        <begin position="91"/>
        <end position="182"/>
    </location>
</feature>
<name>A0A7S0RBZ3_9CHLO</name>
<reference evidence="2" key="1">
    <citation type="submission" date="2021-01" db="EMBL/GenBank/DDBJ databases">
        <authorList>
            <person name="Corre E."/>
            <person name="Pelletier E."/>
            <person name="Niang G."/>
            <person name="Scheremetjew M."/>
            <person name="Finn R."/>
            <person name="Kale V."/>
            <person name="Holt S."/>
            <person name="Cochrane G."/>
            <person name="Meng A."/>
            <person name="Brown T."/>
            <person name="Cohen L."/>
        </authorList>
    </citation>
    <scope>NUCLEOTIDE SEQUENCE</scope>
    <source>
        <strain evidence="2">CCMP722</strain>
    </source>
</reference>
<gene>
    <name evidence="2" type="ORF">POBO1169_LOCUS11363</name>
</gene>
<proteinExistence type="predicted"/>
<dbReference type="PANTHER" id="PTHR35514">
    <property type="entry name" value="THYLAKOID LUMENAL 15.0 KDA PROTEIN 2, CHLOROPLASTIC"/>
    <property type="match status" value="1"/>
</dbReference>
<dbReference type="Gene3D" id="3.10.310.50">
    <property type="match status" value="1"/>
</dbReference>
<dbReference type="PANTHER" id="PTHR35514:SF1">
    <property type="entry name" value="THYLAKOID LUMENAL 15.0 KDA PROTEIN 2, CHLOROPLASTIC"/>
    <property type="match status" value="1"/>
</dbReference>
<sequence>MISTVKLSAPCVRPTSNTLQHASKARVTPTTRRSMSVSCNAHSEASRVQMLKSRVAGAALAVAMTTVASPALARLDPVNNPELLPAEYTNVIDVAGFLTPGQEDRIAARIASLEEATGFKLRVLAQNYPNTPGLAIKNYWGVDDNSIVFVADPNFGNILNFNIGSNIDLQVPPNFWTRLTSKFGTKKYWTENGEDVSIVNTVFAIDNCLREPVSVGQCRDIRGVLE</sequence>
<evidence type="ECO:0000259" key="1">
    <source>
        <dbReference type="Pfam" id="PF04536"/>
    </source>
</evidence>
<organism evidence="2">
    <name type="scientific">Pyramimonas obovata</name>
    <dbReference type="NCBI Taxonomy" id="1411642"/>
    <lineage>
        <taxon>Eukaryota</taxon>
        <taxon>Viridiplantae</taxon>
        <taxon>Chlorophyta</taxon>
        <taxon>Pyramimonadophyceae</taxon>
        <taxon>Pyramimonadales</taxon>
        <taxon>Pyramimonadaceae</taxon>
        <taxon>Pyramimonas</taxon>
        <taxon>Pyramimonas incertae sedis</taxon>
    </lineage>
</organism>